<dbReference type="AlphaFoldDB" id="A0A841AHT2"/>
<dbReference type="InterPro" id="IPR002933">
    <property type="entry name" value="Peptidase_M20"/>
</dbReference>
<organism evidence="2 3">
    <name type="scientific">Brachybacterium aquaticum</name>
    <dbReference type="NCBI Taxonomy" id="1432564"/>
    <lineage>
        <taxon>Bacteria</taxon>
        <taxon>Bacillati</taxon>
        <taxon>Actinomycetota</taxon>
        <taxon>Actinomycetes</taxon>
        <taxon>Micrococcales</taxon>
        <taxon>Dermabacteraceae</taxon>
        <taxon>Brachybacterium</taxon>
    </lineage>
</organism>
<feature type="region of interest" description="Disordered" evidence="1">
    <location>
        <begin position="1"/>
        <end position="32"/>
    </location>
</feature>
<evidence type="ECO:0000313" key="2">
    <source>
        <dbReference type="EMBL" id="MBB5832885.1"/>
    </source>
</evidence>
<comment type="caution">
    <text evidence="2">The sequence shown here is derived from an EMBL/GenBank/DDBJ whole genome shotgun (WGS) entry which is preliminary data.</text>
</comment>
<dbReference type="Gene3D" id="3.40.630.10">
    <property type="entry name" value="Zn peptidases"/>
    <property type="match status" value="1"/>
</dbReference>
<feature type="compositionally biased region" description="Basic and acidic residues" evidence="1">
    <location>
        <begin position="19"/>
        <end position="30"/>
    </location>
</feature>
<dbReference type="SUPFAM" id="SSF55031">
    <property type="entry name" value="Bacterial exopeptidase dimerisation domain"/>
    <property type="match status" value="1"/>
</dbReference>
<dbReference type="GO" id="GO:0016787">
    <property type="term" value="F:hydrolase activity"/>
    <property type="evidence" value="ECO:0007669"/>
    <property type="project" value="UniProtKB-KW"/>
</dbReference>
<keyword evidence="2" id="KW-0378">Hydrolase</keyword>
<gene>
    <name evidence="2" type="ORF">HNR70_002698</name>
</gene>
<dbReference type="Pfam" id="PF01546">
    <property type="entry name" value="Peptidase_M20"/>
    <property type="match status" value="1"/>
</dbReference>
<dbReference type="NCBIfam" id="TIGR01891">
    <property type="entry name" value="amidohydrolases"/>
    <property type="match status" value="1"/>
</dbReference>
<dbReference type="SUPFAM" id="SSF53187">
    <property type="entry name" value="Zn-dependent exopeptidases"/>
    <property type="match status" value="1"/>
</dbReference>
<sequence>MRPAQGRSQVPSSAGSHTRPREPRPEDFSRGDLPAHLTAALEDCAEQATMHACGHDTHVTAALGAATVLAEHRGDWTGTCIALFQRGEEIAAGARSMVEDGLVDKVPTPDVCLGQHVLAGPVAGKVAVTAGPAMSAAVSMSIVVHGACSHGSMPHLGVDPVVLAAAIVTRIQTLVAREIAPGDFGAVTVGSLHAGSSANVIPDRATMELNFRAYDDLVLDHPVACVQRIVHAECEAAHSRRTRRSSCTTTSP</sequence>
<dbReference type="PANTHER" id="PTHR11014">
    <property type="entry name" value="PEPTIDASE M20 FAMILY MEMBER"/>
    <property type="match status" value="1"/>
</dbReference>
<dbReference type="InterPro" id="IPR036264">
    <property type="entry name" value="Bact_exopeptidase_dim_dom"/>
</dbReference>
<keyword evidence="3" id="KW-1185">Reference proteome</keyword>
<dbReference type="InterPro" id="IPR017439">
    <property type="entry name" value="Amidohydrolase"/>
</dbReference>
<proteinExistence type="predicted"/>
<dbReference type="EMBL" id="JACHLZ010000001">
    <property type="protein sequence ID" value="MBB5832885.1"/>
    <property type="molecule type" value="Genomic_DNA"/>
</dbReference>
<evidence type="ECO:0000256" key="1">
    <source>
        <dbReference type="SAM" id="MobiDB-lite"/>
    </source>
</evidence>
<accession>A0A841AHT2</accession>
<dbReference type="Proteomes" id="UP000588158">
    <property type="component" value="Unassembled WGS sequence"/>
</dbReference>
<feature type="compositionally biased region" description="Polar residues" evidence="1">
    <location>
        <begin position="1"/>
        <end position="16"/>
    </location>
</feature>
<dbReference type="Gene3D" id="3.30.70.360">
    <property type="match status" value="1"/>
</dbReference>
<protein>
    <submittedName>
        <fullName evidence="2">Amidohydrolase</fullName>
    </submittedName>
</protein>
<dbReference type="PANTHER" id="PTHR11014:SF63">
    <property type="entry name" value="METALLOPEPTIDASE, PUTATIVE (AFU_ORTHOLOGUE AFUA_6G09600)-RELATED"/>
    <property type="match status" value="1"/>
</dbReference>
<reference evidence="2 3" key="1">
    <citation type="submission" date="2020-08" db="EMBL/GenBank/DDBJ databases">
        <title>Sequencing the genomes of 1000 actinobacteria strains.</title>
        <authorList>
            <person name="Klenk H.-P."/>
        </authorList>
    </citation>
    <scope>NUCLEOTIDE SEQUENCE [LARGE SCALE GENOMIC DNA]</scope>
    <source>
        <strain evidence="2 3">DSM 28796</strain>
    </source>
</reference>
<evidence type="ECO:0000313" key="3">
    <source>
        <dbReference type="Proteomes" id="UP000588158"/>
    </source>
</evidence>
<name>A0A841AHT2_9MICO</name>